<feature type="chain" id="PRO_5015184229" evidence="1">
    <location>
        <begin position="19"/>
        <end position="438"/>
    </location>
</feature>
<dbReference type="PANTHER" id="PTHR44259">
    <property type="entry name" value="OS07G0183000 PROTEIN-RELATED"/>
    <property type="match status" value="1"/>
</dbReference>
<accession>A0A2P5BWK4</accession>
<dbReference type="InParanoid" id="A0A2P5BWK4"/>
<dbReference type="AlphaFoldDB" id="A0A2P5BWK4"/>
<feature type="signal peptide" evidence="1">
    <location>
        <begin position="1"/>
        <end position="18"/>
    </location>
</feature>
<dbReference type="Proteomes" id="UP000237000">
    <property type="component" value="Unassembled WGS sequence"/>
</dbReference>
<dbReference type="InterPro" id="IPR050942">
    <property type="entry name" value="F-box_BR-signaling"/>
</dbReference>
<reference evidence="4" key="1">
    <citation type="submission" date="2016-06" db="EMBL/GenBank/DDBJ databases">
        <title>Parallel loss of symbiosis genes in relatives of nitrogen-fixing non-legume Parasponia.</title>
        <authorList>
            <person name="Van Velzen R."/>
            <person name="Holmer R."/>
            <person name="Bu F."/>
            <person name="Rutten L."/>
            <person name="Van Zeijl A."/>
            <person name="Liu W."/>
            <person name="Santuari L."/>
            <person name="Cao Q."/>
            <person name="Sharma T."/>
            <person name="Shen D."/>
            <person name="Roswanjaya Y."/>
            <person name="Wardhani T."/>
            <person name="Kalhor M.S."/>
            <person name="Jansen J."/>
            <person name="Van den Hoogen J."/>
            <person name="Gungor B."/>
            <person name="Hartog M."/>
            <person name="Hontelez J."/>
            <person name="Verver J."/>
            <person name="Yang W.-C."/>
            <person name="Schijlen E."/>
            <person name="Repin R."/>
            <person name="Schilthuizen M."/>
            <person name="Schranz E."/>
            <person name="Heidstra R."/>
            <person name="Miyata K."/>
            <person name="Fedorova E."/>
            <person name="Kohlen W."/>
            <person name="Bisseling T."/>
            <person name="Smit S."/>
            <person name="Geurts R."/>
        </authorList>
    </citation>
    <scope>NUCLEOTIDE SEQUENCE [LARGE SCALE GENOMIC DNA]</scope>
    <source>
        <strain evidence="4">cv. RG33-2</strain>
    </source>
</reference>
<dbReference type="Pfam" id="PF03478">
    <property type="entry name" value="Beta-prop_KIB1-4"/>
    <property type="match status" value="1"/>
</dbReference>
<dbReference type="STRING" id="63057.A0A2P5BWK4"/>
<keyword evidence="4" id="KW-1185">Reference proteome</keyword>
<gene>
    <name evidence="3" type="ORF">TorRG33x02_306190</name>
</gene>
<dbReference type="PANTHER" id="PTHR44259:SF107">
    <property type="entry name" value="F-BOX PROTEIN SKIP23-LIKE"/>
    <property type="match status" value="1"/>
</dbReference>
<sequence length="438" mass="51619">MLLHSTFLLICFCVIVDWARVQKHILDLILEKLESLVDYLRFNVVCLQWHSVTKENQVERIKASHRRYRYHQVPMLLMPSEDEYTWNIYNVMTNKFLELELLIPYGKRFCGSSKGWLVAVNKDWTVTLYKPYSMINDGNSEDTRIQLPILFPVELESDDDLEQVDIQDYMEEFPNELEDCNQEEPEMAIDPKNVYDYHVYKALITADPLANPNECVVVVIFGDCRELAFIRISQDKTWTKIEPTDRFCSDEVLHHNDLCYVVAHDGALRSFDVTDSCINSTVKYVAPKLPRTRFLSKFSCYIKRYLVEFHGQILQVERYLRDYYKSKTKSRKTKKFRVWRYDPDLKNWIEIKNLGGMALFLGHNTSISVLASNFSGIQPNCIYFTHDIDQIFYSSNPMICDLGMYDIQSRKYKLHFTIDSVALRKMNSRPPIWVVPTF</sequence>
<evidence type="ECO:0000313" key="4">
    <source>
        <dbReference type="Proteomes" id="UP000237000"/>
    </source>
</evidence>
<organism evidence="3 4">
    <name type="scientific">Trema orientale</name>
    <name type="common">Charcoal tree</name>
    <name type="synonym">Celtis orientalis</name>
    <dbReference type="NCBI Taxonomy" id="63057"/>
    <lineage>
        <taxon>Eukaryota</taxon>
        <taxon>Viridiplantae</taxon>
        <taxon>Streptophyta</taxon>
        <taxon>Embryophyta</taxon>
        <taxon>Tracheophyta</taxon>
        <taxon>Spermatophyta</taxon>
        <taxon>Magnoliopsida</taxon>
        <taxon>eudicotyledons</taxon>
        <taxon>Gunneridae</taxon>
        <taxon>Pentapetalae</taxon>
        <taxon>rosids</taxon>
        <taxon>fabids</taxon>
        <taxon>Rosales</taxon>
        <taxon>Cannabaceae</taxon>
        <taxon>Trema</taxon>
    </lineage>
</organism>
<proteinExistence type="predicted"/>
<dbReference type="InterPro" id="IPR005174">
    <property type="entry name" value="KIB1-4_b-propeller"/>
</dbReference>
<name>A0A2P5BWK4_TREOI</name>
<dbReference type="OrthoDB" id="1137549at2759"/>
<protein>
    <submittedName>
        <fullName evidence="3">Putative F-box protein</fullName>
    </submittedName>
</protein>
<feature type="domain" description="KIB1-4 beta-propeller" evidence="2">
    <location>
        <begin position="93"/>
        <end position="394"/>
    </location>
</feature>
<dbReference type="EMBL" id="JXTC01000449">
    <property type="protein sequence ID" value="PON53139.1"/>
    <property type="molecule type" value="Genomic_DNA"/>
</dbReference>
<evidence type="ECO:0000256" key="1">
    <source>
        <dbReference type="SAM" id="SignalP"/>
    </source>
</evidence>
<keyword evidence="1" id="KW-0732">Signal</keyword>
<evidence type="ECO:0000259" key="2">
    <source>
        <dbReference type="Pfam" id="PF03478"/>
    </source>
</evidence>
<comment type="caution">
    <text evidence="3">The sequence shown here is derived from an EMBL/GenBank/DDBJ whole genome shotgun (WGS) entry which is preliminary data.</text>
</comment>
<evidence type="ECO:0000313" key="3">
    <source>
        <dbReference type="EMBL" id="PON53139.1"/>
    </source>
</evidence>